<dbReference type="InterPro" id="IPR013112">
    <property type="entry name" value="FAD-bd_8"/>
</dbReference>
<evidence type="ECO:0000256" key="2">
    <source>
        <dbReference type="SAM" id="MobiDB-lite"/>
    </source>
</evidence>
<dbReference type="EC" id="1.6.3.1" evidence="5"/>
<accession>D7G8C8</accession>
<feature type="compositionally biased region" description="Low complexity" evidence="2">
    <location>
        <begin position="158"/>
        <end position="172"/>
    </location>
</feature>
<dbReference type="GO" id="GO:0016174">
    <property type="term" value="F:NAD(P)H oxidase H2O2-forming activity"/>
    <property type="evidence" value="ECO:0007669"/>
    <property type="project" value="UniProtKB-EC"/>
</dbReference>
<feature type="domain" description="FAD-binding FR-type" evidence="4">
    <location>
        <begin position="436"/>
        <end position="540"/>
    </location>
</feature>
<feature type="compositionally biased region" description="Basic and acidic residues" evidence="2">
    <location>
        <begin position="66"/>
        <end position="78"/>
    </location>
</feature>
<dbReference type="Pfam" id="PF08022">
    <property type="entry name" value="FAD_binding_8"/>
    <property type="match status" value="1"/>
</dbReference>
<dbReference type="OrthoDB" id="167398at2759"/>
<keyword evidence="1 5" id="KW-0560">Oxidoreductase</keyword>
<feature type="compositionally biased region" description="Basic and acidic residues" evidence="2">
    <location>
        <begin position="1"/>
        <end position="10"/>
    </location>
</feature>
<reference evidence="5 6" key="1">
    <citation type="journal article" date="2010" name="Nature">
        <title>The Ectocarpus genome and the independent evolution of multicellularity in brown algae.</title>
        <authorList>
            <person name="Cock J.M."/>
            <person name="Sterck L."/>
            <person name="Rouze P."/>
            <person name="Scornet D."/>
            <person name="Allen A.E."/>
            <person name="Amoutzias G."/>
            <person name="Anthouard V."/>
            <person name="Artiguenave F."/>
            <person name="Aury J.M."/>
            <person name="Badger J.H."/>
            <person name="Beszteri B."/>
            <person name="Billiau K."/>
            <person name="Bonnet E."/>
            <person name="Bothwell J.H."/>
            <person name="Bowler C."/>
            <person name="Boyen C."/>
            <person name="Brownlee C."/>
            <person name="Carrano C.J."/>
            <person name="Charrier B."/>
            <person name="Cho G.Y."/>
            <person name="Coelho S.M."/>
            <person name="Collen J."/>
            <person name="Corre E."/>
            <person name="Da Silva C."/>
            <person name="Delage L."/>
            <person name="Delaroque N."/>
            <person name="Dittami S.M."/>
            <person name="Doulbeau S."/>
            <person name="Elias M."/>
            <person name="Farnham G."/>
            <person name="Gachon C.M."/>
            <person name="Gschloessl B."/>
            <person name="Heesch S."/>
            <person name="Jabbari K."/>
            <person name="Jubin C."/>
            <person name="Kawai H."/>
            <person name="Kimura K."/>
            <person name="Kloareg B."/>
            <person name="Kupper F.C."/>
            <person name="Lang D."/>
            <person name="Le Bail A."/>
            <person name="Leblanc C."/>
            <person name="Lerouge P."/>
            <person name="Lohr M."/>
            <person name="Lopez P.J."/>
            <person name="Martens C."/>
            <person name="Maumus F."/>
            <person name="Michel G."/>
            <person name="Miranda-Saavedra D."/>
            <person name="Morales J."/>
            <person name="Moreau H."/>
            <person name="Motomura T."/>
            <person name="Nagasato C."/>
            <person name="Napoli C.A."/>
            <person name="Nelson D.R."/>
            <person name="Nyvall-Collen P."/>
            <person name="Peters A.F."/>
            <person name="Pommier C."/>
            <person name="Potin P."/>
            <person name="Poulain J."/>
            <person name="Quesneville H."/>
            <person name="Read B."/>
            <person name="Rensing S.A."/>
            <person name="Ritter A."/>
            <person name="Rousvoal S."/>
            <person name="Samanta M."/>
            <person name="Samson G."/>
            <person name="Schroeder D.C."/>
            <person name="Segurens B."/>
            <person name="Strittmatter M."/>
            <person name="Tonon T."/>
            <person name="Tregear J.W."/>
            <person name="Valentin K."/>
            <person name="von Dassow P."/>
            <person name="Yamagishi T."/>
            <person name="Van de Peer Y."/>
            <person name="Wincker P."/>
        </authorList>
    </citation>
    <scope>NUCLEOTIDE SEQUENCE [LARGE SCALE GENOMIC DNA]</scope>
    <source>
        <strain evidence="6">Ec32 / CCAP1310/4</strain>
    </source>
</reference>
<keyword evidence="3" id="KW-0812">Transmembrane</keyword>
<dbReference type="InterPro" id="IPR017938">
    <property type="entry name" value="Riboflavin_synthase-like_b-brl"/>
</dbReference>
<feature type="region of interest" description="Disordered" evidence="2">
    <location>
        <begin position="620"/>
        <end position="657"/>
    </location>
</feature>
<dbReference type="EMBL" id="FN649117">
    <property type="protein sequence ID" value="CBJ27980.1"/>
    <property type="molecule type" value="Genomic_DNA"/>
</dbReference>
<feature type="transmembrane region" description="Helical" evidence="3">
    <location>
        <begin position="371"/>
        <end position="389"/>
    </location>
</feature>
<feature type="region of interest" description="Disordered" evidence="2">
    <location>
        <begin position="797"/>
        <end position="822"/>
    </location>
</feature>
<feature type="compositionally biased region" description="Gly residues" evidence="2">
    <location>
        <begin position="200"/>
        <end position="221"/>
    </location>
</feature>
<dbReference type="GO" id="GO:0005886">
    <property type="term" value="C:plasma membrane"/>
    <property type="evidence" value="ECO:0007669"/>
    <property type="project" value="TreeGrafter"/>
</dbReference>
<dbReference type="InParanoid" id="D7G8C8"/>
<sequence>MFLPDRRASNTDDLEMGNHTRSPSLESGSAHDGSSFSSSRYGKNNRGGDGRARHHRTPSSAGNVESTRRERSTRRATDGDGSGRGAPGHGRRRSGSHGSRGSRGGGGGGGVGGGSRSSSRSSSPDGGDRSGQKHRRGGDGSGSSRARTLGADTDNDAGGLLEGSSYSGMSGMVVVDRNNNDRGASSRNIGGAGKSASGRSVGGGGGLGADGGGSGMGGGGQEPAVQRNGCMKTSTALKLITLAIALLNVVALWGWHYDTRAGRLCSIRSRRACVSSGPEMALISVARLTAGALFPSIFFCVLSKCYATRYLLHHSWLTFIIDFEPSHKLHTYFGVLILLCSVVHSVCHIAVGALQRRADHAFKDEINRSGLVAVLLLLPIALPMTMRLAKTKLTFEARKYLHLLFIPFMIAVCFHGRALQILGAILLAWYLLDRLYFTTKMTFLLSSPVYKPVGRGTLVRFELPPGYQYKPGAYVQVNCPAISVSEWHPFSLFPVPGSRPRAGFHVEAVGDWTNEMFRFCLENPQMPLWITAAQPSVVEKTMYFDNEPSISEAIELEPVFQKKKNIHLLWCCRDAGMVAMFEKQLRRVKSTVYLTGKPTNKTKKRMVDLLAPSRSDVVAANAGTSTSRSSSLRGDPACALEDGRGGGGGGGGPEVSNLNADLDDYLGVLKDDFEGSGRTERGSLDRDDDGGDGSVMGYSAWGGDSILGGGEGSALGVSSAHGGSALGGMGRTEAAAARREEEEERTAASKKRHRGQPSAGQLQRARGYHPVSLNFGRPDIAAFITGTVRGTAVVAQWAPPVDSRPPAPSSSSPRQQPTAGGLRQMLTRLNTGQRISKRDLMEADLTVVDSSLAKSKKPSSVSGVTGFDMPNSDIPNNGSVGCVDEKSWLVLYCGANGKVEQAVQTASEGLNVAWRKEYFSKW</sequence>
<evidence type="ECO:0000313" key="5">
    <source>
        <dbReference type="EMBL" id="CBJ27980.1"/>
    </source>
</evidence>
<dbReference type="STRING" id="2880.D7G8C8"/>
<evidence type="ECO:0000256" key="1">
    <source>
        <dbReference type="ARBA" id="ARBA00023002"/>
    </source>
</evidence>
<feature type="compositionally biased region" description="Basic and acidic residues" evidence="2">
    <location>
        <begin position="673"/>
        <end position="685"/>
    </location>
</feature>
<name>D7G8C8_ECTSI</name>
<feature type="compositionally biased region" description="Low complexity" evidence="2">
    <location>
        <begin position="27"/>
        <end position="39"/>
    </location>
</feature>
<organism evidence="5 6">
    <name type="scientific">Ectocarpus siliculosus</name>
    <name type="common">Brown alga</name>
    <name type="synonym">Conferva siliculosa</name>
    <dbReference type="NCBI Taxonomy" id="2880"/>
    <lineage>
        <taxon>Eukaryota</taxon>
        <taxon>Sar</taxon>
        <taxon>Stramenopiles</taxon>
        <taxon>Ochrophyta</taxon>
        <taxon>PX clade</taxon>
        <taxon>Phaeophyceae</taxon>
        <taxon>Ectocarpales</taxon>
        <taxon>Ectocarpaceae</taxon>
        <taxon>Ectocarpus</taxon>
    </lineage>
</organism>
<keyword evidence="6" id="KW-1185">Reference proteome</keyword>
<dbReference type="PANTHER" id="PTHR11972">
    <property type="entry name" value="NADPH OXIDASE"/>
    <property type="match status" value="1"/>
</dbReference>
<dbReference type="Proteomes" id="UP000002630">
    <property type="component" value="Linkage Group LG33"/>
</dbReference>
<feature type="transmembrane region" description="Helical" evidence="3">
    <location>
        <begin position="236"/>
        <end position="255"/>
    </location>
</feature>
<evidence type="ECO:0000256" key="3">
    <source>
        <dbReference type="SAM" id="Phobius"/>
    </source>
</evidence>
<feature type="compositionally biased region" description="Gly residues" evidence="2">
    <location>
        <begin position="101"/>
        <end position="115"/>
    </location>
</feature>
<feature type="region of interest" description="Disordered" evidence="2">
    <location>
        <begin position="673"/>
        <end position="697"/>
    </location>
</feature>
<evidence type="ECO:0000313" key="6">
    <source>
        <dbReference type="Proteomes" id="UP000002630"/>
    </source>
</evidence>
<feature type="compositionally biased region" description="Low complexity" evidence="2">
    <location>
        <begin position="623"/>
        <end position="634"/>
    </location>
</feature>
<dbReference type="SUPFAM" id="SSF63380">
    <property type="entry name" value="Riboflavin synthase domain-like"/>
    <property type="match status" value="1"/>
</dbReference>
<feature type="transmembrane region" description="Helical" evidence="3">
    <location>
        <begin position="401"/>
        <end position="432"/>
    </location>
</feature>
<keyword evidence="3" id="KW-1133">Transmembrane helix</keyword>
<dbReference type="eggNOG" id="KOG0039">
    <property type="taxonomic scope" value="Eukaryota"/>
</dbReference>
<dbReference type="PANTHER" id="PTHR11972:SF153">
    <property type="entry name" value="SUPEROXIDE-GENERATING NADPH OXIDASE HEAVY CHAIN SUBUNIT A"/>
    <property type="match status" value="1"/>
</dbReference>
<feature type="transmembrane region" description="Helical" evidence="3">
    <location>
        <begin position="332"/>
        <end position="351"/>
    </location>
</feature>
<dbReference type="AlphaFoldDB" id="D7G8C8"/>
<dbReference type="PROSITE" id="PS51384">
    <property type="entry name" value="FAD_FR"/>
    <property type="match status" value="1"/>
</dbReference>
<gene>
    <name evidence="5" type="primary">NADPH</name>
    <name evidence="5" type="ORF">Esi_0088_0079</name>
</gene>
<dbReference type="InterPro" id="IPR017927">
    <property type="entry name" value="FAD-bd_FR_type"/>
</dbReference>
<feature type="region of interest" description="Disordered" evidence="2">
    <location>
        <begin position="1"/>
        <end position="225"/>
    </location>
</feature>
<evidence type="ECO:0000259" key="4">
    <source>
        <dbReference type="PROSITE" id="PS51384"/>
    </source>
</evidence>
<dbReference type="InterPro" id="IPR050369">
    <property type="entry name" value="RBOH/FRE"/>
</dbReference>
<dbReference type="EMBL" id="FN649758">
    <property type="protein sequence ID" value="CBJ27980.1"/>
    <property type="molecule type" value="Genomic_DNA"/>
</dbReference>
<protein>
    <submittedName>
        <fullName evidence="5">Respiratory burst oxidase protein</fullName>
        <ecNumber evidence="5">1.6.3.1</ecNumber>
    </submittedName>
</protein>
<proteinExistence type="predicted"/>
<feature type="compositionally biased region" description="Low complexity" evidence="2">
    <location>
        <begin position="116"/>
        <end position="125"/>
    </location>
</feature>
<feature type="region of interest" description="Disordered" evidence="2">
    <location>
        <begin position="716"/>
        <end position="765"/>
    </location>
</feature>
<keyword evidence="3" id="KW-0472">Membrane</keyword>